<accession>A0AAP2DWK1</accession>
<dbReference type="Pfam" id="PF12710">
    <property type="entry name" value="HAD"/>
    <property type="match status" value="1"/>
</dbReference>
<dbReference type="NCBIfam" id="TIGR01490">
    <property type="entry name" value="HAD-SF-IB-hyp1"/>
    <property type="match status" value="1"/>
</dbReference>
<name>A0AAP2DWK1_9BACT</name>
<sequence>MATASGEKVLVLFDLDGTLTTKDTFLEFIKFYHGAPKFYGGFLLLSPWLVSMKLGLIPNWKAKERVLRYFFGGEDEATFRSKAEAFADQVIPTMLRPEGLTTLRKHQEDNHHVVVVTASAEDWVGPWCKARNLQIIGTQLQRDGQKITGTLATKNCYGEEKVCRIRETLDLTAYDTIYAYGDSSGDKPMLALAHHSFYKPFRG</sequence>
<comment type="caution">
    <text evidence="2">The sequence shown here is derived from an EMBL/GenBank/DDBJ whole genome shotgun (WGS) entry which is preliminary data.</text>
</comment>
<dbReference type="Gene3D" id="3.40.50.1000">
    <property type="entry name" value="HAD superfamily/HAD-like"/>
    <property type="match status" value="1"/>
</dbReference>
<evidence type="ECO:0000313" key="2">
    <source>
        <dbReference type="EMBL" id="MBT1707437.1"/>
    </source>
</evidence>
<evidence type="ECO:0000313" key="3">
    <source>
        <dbReference type="Proteomes" id="UP001319080"/>
    </source>
</evidence>
<keyword evidence="2" id="KW-0378">Hydrolase</keyword>
<dbReference type="EMBL" id="JAHESE010000002">
    <property type="protein sequence ID" value="MBT1707437.1"/>
    <property type="molecule type" value="Genomic_DNA"/>
</dbReference>
<evidence type="ECO:0000256" key="1">
    <source>
        <dbReference type="SAM" id="Phobius"/>
    </source>
</evidence>
<dbReference type="InterPro" id="IPR036412">
    <property type="entry name" value="HAD-like_sf"/>
</dbReference>
<dbReference type="Proteomes" id="UP001319080">
    <property type="component" value="Unassembled WGS sequence"/>
</dbReference>
<dbReference type="GO" id="GO:0016787">
    <property type="term" value="F:hydrolase activity"/>
    <property type="evidence" value="ECO:0007669"/>
    <property type="project" value="UniProtKB-KW"/>
</dbReference>
<dbReference type="NCBIfam" id="TIGR01488">
    <property type="entry name" value="HAD-SF-IB"/>
    <property type="match status" value="1"/>
</dbReference>
<proteinExistence type="predicted"/>
<protein>
    <submittedName>
        <fullName evidence="2">HAD-IB family hydrolase</fullName>
    </submittedName>
</protein>
<keyword evidence="3" id="KW-1185">Reference proteome</keyword>
<gene>
    <name evidence="2" type="ORF">KK062_04355</name>
</gene>
<keyword evidence="1" id="KW-1133">Transmembrane helix</keyword>
<dbReference type="Gene3D" id="1.20.1440.100">
    <property type="entry name" value="SG protein - dephosphorylation function"/>
    <property type="match status" value="1"/>
</dbReference>
<dbReference type="RefSeq" id="WP_254083026.1">
    <property type="nucleotide sequence ID" value="NZ_JAHESE010000002.1"/>
</dbReference>
<dbReference type="InterPro" id="IPR050582">
    <property type="entry name" value="HAD-like_SerB"/>
</dbReference>
<feature type="transmembrane region" description="Helical" evidence="1">
    <location>
        <begin position="38"/>
        <end position="56"/>
    </location>
</feature>
<dbReference type="InterPro" id="IPR006385">
    <property type="entry name" value="HAD_hydro_SerB1"/>
</dbReference>
<organism evidence="2 3">
    <name type="scientific">Dawidia cretensis</name>
    <dbReference type="NCBI Taxonomy" id="2782350"/>
    <lineage>
        <taxon>Bacteria</taxon>
        <taxon>Pseudomonadati</taxon>
        <taxon>Bacteroidota</taxon>
        <taxon>Cytophagia</taxon>
        <taxon>Cytophagales</taxon>
        <taxon>Chryseotaleaceae</taxon>
        <taxon>Dawidia</taxon>
    </lineage>
</organism>
<reference evidence="2 3" key="1">
    <citation type="submission" date="2021-05" db="EMBL/GenBank/DDBJ databases">
        <title>A Polyphasic approach of four new species of the genus Ohtaekwangia: Ohtaekwangia histidinii sp. nov., Ohtaekwangia cretensis sp. nov., Ohtaekwangia indiensis sp. nov., Ohtaekwangia reichenbachii sp. nov. from diverse environment.</title>
        <authorList>
            <person name="Octaviana S."/>
        </authorList>
    </citation>
    <scope>NUCLEOTIDE SEQUENCE [LARGE SCALE GENOMIC DNA]</scope>
    <source>
        <strain evidence="2 3">PWU5</strain>
    </source>
</reference>
<dbReference type="AlphaFoldDB" id="A0AAP2DWK1"/>
<dbReference type="InterPro" id="IPR023214">
    <property type="entry name" value="HAD_sf"/>
</dbReference>
<keyword evidence="1" id="KW-0472">Membrane</keyword>
<keyword evidence="1" id="KW-0812">Transmembrane</keyword>
<dbReference type="SUPFAM" id="SSF56784">
    <property type="entry name" value="HAD-like"/>
    <property type="match status" value="1"/>
</dbReference>
<dbReference type="PANTHER" id="PTHR43344">
    <property type="entry name" value="PHOSPHOSERINE PHOSPHATASE"/>
    <property type="match status" value="1"/>
</dbReference>